<keyword evidence="1" id="KW-0175">Coiled coil</keyword>
<gene>
    <name evidence="3" type="ORF">CPELLU_LOCUS1175</name>
</gene>
<dbReference type="OrthoDB" id="2425698at2759"/>
<dbReference type="EMBL" id="CAJVQA010000407">
    <property type="protein sequence ID" value="CAG8473235.1"/>
    <property type="molecule type" value="Genomic_DNA"/>
</dbReference>
<feature type="coiled-coil region" evidence="1">
    <location>
        <begin position="84"/>
        <end position="164"/>
    </location>
</feature>
<evidence type="ECO:0000256" key="1">
    <source>
        <dbReference type="SAM" id="Coils"/>
    </source>
</evidence>
<keyword evidence="4" id="KW-1185">Reference proteome</keyword>
<feature type="region of interest" description="Disordered" evidence="2">
    <location>
        <begin position="178"/>
        <end position="223"/>
    </location>
</feature>
<organism evidence="3 4">
    <name type="scientific">Cetraspora pellucida</name>
    <dbReference type="NCBI Taxonomy" id="1433469"/>
    <lineage>
        <taxon>Eukaryota</taxon>
        <taxon>Fungi</taxon>
        <taxon>Fungi incertae sedis</taxon>
        <taxon>Mucoromycota</taxon>
        <taxon>Glomeromycotina</taxon>
        <taxon>Glomeromycetes</taxon>
        <taxon>Diversisporales</taxon>
        <taxon>Gigasporaceae</taxon>
        <taxon>Cetraspora</taxon>
    </lineage>
</organism>
<accession>A0A9N8W0W0</accession>
<name>A0A9N8W0W0_9GLOM</name>
<comment type="caution">
    <text evidence="3">The sequence shown here is derived from an EMBL/GenBank/DDBJ whole genome shotgun (WGS) entry which is preliminary data.</text>
</comment>
<sequence length="541" mass="61112">MSSSDSNRPYDTSYNRLKFVLAKYIRFVTSTSQKDQKEKIQVNDNVDGNKTIFETKESHIIVEEQNQLGNEVNNNGKDSDDNDCQRWKERALELTDEVEALKQRLCVVSDDNDCQRWKERALELTDEVEALKQRLCVVSDDNDCQRWKERALELTNEVEALKQRLCVVELELEAAKQSASNKRRKTKAQQATAITEGDQGPVSLTSTNKKQSGKSATAKRGSKRFQDSESKIFQRVPGADDDVWRLFDISQAMSFLQQIKLLAHITPPVISVTDSSTFSPYSANSGAVITQAIIKTINYMNLKLSSLLKVFENNSVNNISMLQAYPLCINSFESVVKKAIHIISMRILNDTLQDNDSTNNHSNVANVKNQDPRDAIAKLLIHICHHVGPQLRDAVSLAAVKECLRLVSEEFGIIDENPSKSLQENNYSVITIPILSTDQATASLMQDSTLLTKKDSEIRDVVRKDSAYFLLWVLEEILGKENCILDITRKEMLTDETRKNISTLLEGSLACNKRASLHGDAYTMYLWTVCEKLWTLTGTFP</sequence>
<dbReference type="AlphaFoldDB" id="A0A9N8W0W0"/>
<evidence type="ECO:0000256" key="2">
    <source>
        <dbReference type="SAM" id="MobiDB-lite"/>
    </source>
</evidence>
<proteinExistence type="predicted"/>
<dbReference type="Proteomes" id="UP000789759">
    <property type="component" value="Unassembled WGS sequence"/>
</dbReference>
<feature type="compositionally biased region" description="Polar residues" evidence="2">
    <location>
        <begin position="202"/>
        <end position="215"/>
    </location>
</feature>
<reference evidence="3" key="1">
    <citation type="submission" date="2021-06" db="EMBL/GenBank/DDBJ databases">
        <authorList>
            <person name="Kallberg Y."/>
            <person name="Tangrot J."/>
            <person name="Rosling A."/>
        </authorList>
    </citation>
    <scope>NUCLEOTIDE SEQUENCE</scope>
    <source>
        <strain evidence="3">FL966</strain>
    </source>
</reference>
<evidence type="ECO:0000313" key="4">
    <source>
        <dbReference type="Proteomes" id="UP000789759"/>
    </source>
</evidence>
<protein>
    <submittedName>
        <fullName evidence="3">7718_t:CDS:1</fullName>
    </submittedName>
</protein>
<evidence type="ECO:0000313" key="3">
    <source>
        <dbReference type="EMBL" id="CAG8473235.1"/>
    </source>
</evidence>